<dbReference type="InterPro" id="IPR009057">
    <property type="entry name" value="Homeodomain-like_sf"/>
</dbReference>
<dbReference type="OrthoDB" id="9808476at2"/>
<dbReference type="InterPro" id="IPR050624">
    <property type="entry name" value="HTH-type_Tx_Regulator"/>
</dbReference>
<dbReference type="Gene3D" id="1.10.357.10">
    <property type="entry name" value="Tetracycline Repressor, domain 2"/>
    <property type="match status" value="1"/>
</dbReference>
<dbReference type="PATRIC" id="fig|86416.3.peg.957"/>
<dbReference type="InterPro" id="IPR001647">
    <property type="entry name" value="HTH_TetR"/>
</dbReference>
<sequence length="209" mass="24239">MESTKTKINTKEKIFEKAIELFSKKGCNGVSMREIAKGVGIRESSIYNHYKSKDAIIDNIFDYFAGSIKNYRPSELELNEMMDFMSPEDLFKHLVISYGRSLNGKLDSIARIIYSEQFRNEKAKKLMLEVILREPSEFIAKLIDMMMEKKLIKKVDSKLVAEEYNYALVAITFEYAHAVNNGENTAPIIKKMFNNINFICNYLRTNKIK</sequence>
<keyword evidence="5" id="KW-1185">Reference proteome</keyword>
<dbReference type="HOGENOM" id="CLU_069356_34_0_9"/>
<evidence type="ECO:0000256" key="1">
    <source>
        <dbReference type="ARBA" id="ARBA00023125"/>
    </source>
</evidence>
<dbReference type="Pfam" id="PF00440">
    <property type="entry name" value="TetR_N"/>
    <property type="match status" value="1"/>
</dbReference>
<evidence type="ECO:0000259" key="3">
    <source>
        <dbReference type="PROSITE" id="PS50977"/>
    </source>
</evidence>
<dbReference type="RefSeq" id="WP_015614305.1">
    <property type="nucleotide sequence ID" value="NC_021182.1"/>
</dbReference>
<protein>
    <submittedName>
        <fullName evidence="4">Transcriptional regulator</fullName>
    </submittedName>
</protein>
<dbReference type="PANTHER" id="PTHR43479:SF11">
    <property type="entry name" value="ACREF_ENVCD OPERON REPRESSOR-RELATED"/>
    <property type="match status" value="1"/>
</dbReference>
<dbReference type="PANTHER" id="PTHR43479">
    <property type="entry name" value="ACREF/ENVCD OPERON REPRESSOR-RELATED"/>
    <property type="match status" value="1"/>
</dbReference>
<feature type="domain" description="HTH tetR-type" evidence="3">
    <location>
        <begin position="8"/>
        <end position="68"/>
    </location>
</feature>
<proteinExistence type="predicted"/>
<dbReference type="PROSITE" id="PS50977">
    <property type="entry name" value="HTH_TETR_2"/>
    <property type="match status" value="1"/>
</dbReference>
<dbReference type="eggNOG" id="COG1309">
    <property type="taxonomic scope" value="Bacteria"/>
</dbReference>
<dbReference type="Proteomes" id="UP000013523">
    <property type="component" value="Chromosome"/>
</dbReference>
<dbReference type="SUPFAM" id="SSF46689">
    <property type="entry name" value="Homeodomain-like"/>
    <property type="match status" value="1"/>
</dbReference>
<gene>
    <name evidence="4" type="ORF">Clopa_0966</name>
</gene>
<evidence type="ECO:0000256" key="2">
    <source>
        <dbReference type="PROSITE-ProRule" id="PRU00335"/>
    </source>
</evidence>
<dbReference type="GO" id="GO:0003677">
    <property type="term" value="F:DNA binding"/>
    <property type="evidence" value="ECO:0007669"/>
    <property type="project" value="UniProtKB-UniRule"/>
</dbReference>
<organism evidence="4 5">
    <name type="scientific">Clostridium pasteurianum BC1</name>
    <dbReference type="NCBI Taxonomy" id="86416"/>
    <lineage>
        <taxon>Bacteria</taxon>
        <taxon>Bacillati</taxon>
        <taxon>Bacillota</taxon>
        <taxon>Clostridia</taxon>
        <taxon>Eubacteriales</taxon>
        <taxon>Clostridiaceae</taxon>
        <taxon>Clostridium</taxon>
    </lineage>
</organism>
<dbReference type="EMBL" id="CP003261">
    <property type="protein sequence ID" value="AGK95981.1"/>
    <property type="molecule type" value="Genomic_DNA"/>
</dbReference>
<keyword evidence="1 2" id="KW-0238">DNA-binding</keyword>
<dbReference type="KEGG" id="cpas:Clopa_0966"/>
<reference evidence="4 5" key="1">
    <citation type="submission" date="2012-01" db="EMBL/GenBank/DDBJ databases">
        <title>Complete sequence of chromosome of Clostridium pasteurianum BC1.</title>
        <authorList>
            <consortium name="US DOE Joint Genome Institute"/>
            <person name="Lucas S."/>
            <person name="Han J."/>
            <person name="Lapidus A."/>
            <person name="Cheng J.-F."/>
            <person name="Goodwin L."/>
            <person name="Pitluck S."/>
            <person name="Peters L."/>
            <person name="Mikhailova N."/>
            <person name="Teshima H."/>
            <person name="Detter J.C."/>
            <person name="Han C."/>
            <person name="Tapia R."/>
            <person name="Land M."/>
            <person name="Hauser L."/>
            <person name="Kyrpides N."/>
            <person name="Ivanova N."/>
            <person name="Pagani I."/>
            <person name="Dunn J."/>
            <person name="Taghavi S."/>
            <person name="Francis A."/>
            <person name="van der Lelie D."/>
            <person name="Woyke T."/>
        </authorList>
    </citation>
    <scope>NUCLEOTIDE SEQUENCE [LARGE SCALE GENOMIC DNA]</scope>
    <source>
        <strain evidence="4 5">BC1</strain>
    </source>
</reference>
<dbReference type="STRING" id="86416.Clopa_0966"/>
<dbReference type="PRINTS" id="PR00455">
    <property type="entry name" value="HTHTETR"/>
</dbReference>
<feature type="DNA-binding region" description="H-T-H motif" evidence="2">
    <location>
        <begin position="31"/>
        <end position="50"/>
    </location>
</feature>
<accession>R4K2N1</accession>
<name>R4K2N1_CLOPA</name>
<dbReference type="AlphaFoldDB" id="R4K2N1"/>
<evidence type="ECO:0000313" key="5">
    <source>
        <dbReference type="Proteomes" id="UP000013523"/>
    </source>
</evidence>
<evidence type="ECO:0000313" key="4">
    <source>
        <dbReference type="EMBL" id="AGK95981.1"/>
    </source>
</evidence>